<evidence type="ECO:0000313" key="3">
    <source>
        <dbReference type="Proteomes" id="UP000235672"/>
    </source>
</evidence>
<accession>A0A2J6PFR2</accession>
<organism evidence="2 3">
    <name type="scientific">Hyaloscypha hepaticicola</name>
    <dbReference type="NCBI Taxonomy" id="2082293"/>
    <lineage>
        <taxon>Eukaryota</taxon>
        <taxon>Fungi</taxon>
        <taxon>Dikarya</taxon>
        <taxon>Ascomycota</taxon>
        <taxon>Pezizomycotina</taxon>
        <taxon>Leotiomycetes</taxon>
        <taxon>Helotiales</taxon>
        <taxon>Hyaloscyphaceae</taxon>
        <taxon>Hyaloscypha</taxon>
    </lineage>
</organism>
<evidence type="ECO:0000256" key="1">
    <source>
        <dbReference type="SAM" id="Coils"/>
    </source>
</evidence>
<evidence type="ECO:0000313" key="2">
    <source>
        <dbReference type="EMBL" id="PMD12867.1"/>
    </source>
</evidence>
<feature type="coiled-coil region" evidence="1">
    <location>
        <begin position="104"/>
        <end position="148"/>
    </location>
</feature>
<proteinExistence type="predicted"/>
<sequence>MYDRNPPYYYARACKETIFKGGLQSGAVDTTALMYNERNSIVAESWRRVQAVIWNRALIRIEKGSLGLASNKVRKGDMVYIIYGCTVPLILQKKEYKSMQERRLEKFEDGVESMKRLVQKCEKNRARRADWERKKDAAREDIEKLQEVRFIEETTKEFNSKIKRNPSEVMEKLVPRCKRNRDRRAKWEEKKRSAEEDESIEKLWEIKVIQKQTER</sequence>
<protein>
    <submittedName>
        <fullName evidence="2">Uncharacterized protein</fullName>
    </submittedName>
</protein>
<dbReference type="STRING" id="1745343.A0A2J6PFR2"/>
<dbReference type="AlphaFoldDB" id="A0A2J6PFR2"/>
<reference evidence="2 3" key="1">
    <citation type="submission" date="2016-05" db="EMBL/GenBank/DDBJ databases">
        <title>A degradative enzymes factory behind the ericoid mycorrhizal symbiosis.</title>
        <authorList>
            <consortium name="DOE Joint Genome Institute"/>
            <person name="Martino E."/>
            <person name="Morin E."/>
            <person name="Grelet G."/>
            <person name="Kuo A."/>
            <person name="Kohler A."/>
            <person name="Daghino S."/>
            <person name="Barry K."/>
            <person name="Choi C."/>
            <person name="Cichocki N."/>
            <person name="Clum A."/>
            <person name="Copeland A."/>
            <person name="Hainaut M."/>
            <person name="Haridas S."/>
            <person name="Labutti K."/>
            <person name="Lindquist E."/>
            <person name="Lipzen A."/>
            <person name="Khouja H.-R."/>
            <person name="Murat C."/>
            <person name="Ohm R."/>
            <person name="Olson A."/>
            <person name="Spatafora J."/>
            <person name="Veneault-Fourrey C."/>
            <person name="Henrissat B."/>
            <person name="Grigoriev I."/>
            <person name="Martin F."/>
            <person name="Perotto S."/>
        </authorList>
    </citation>
    <scope>NUCLEOTIDE SEQUENCE [LARGE SCALE GENOMIC DNA]</scope>
    <source>
        <strain evidence="2 3">UAMH 7357</strain>
    </source>
</reference>
<keyword evidence="3" id="KW-1185">Reference proteome</keyword>
<name>A0A2J6PFR2_9HELO</name>
<dbReference type="OrthoDB" id="3477286at2759"/>
<keyword evidence="1" id="KW-0175">Coiled coil</keyword>
<dbReference type="Proteomes" id="UP000235672">
    <property type="component" value="Unassembled WGS sequence"/>
</dbReference>
<gene>
    <name evidence="2" type="ORF">NA56DRAFT_695181</name>
</gene>
<dbReference type="EMBL" id="KZ613540">
    <property type="protein sequence ID" value="PMD12867.1"/>
    <property type="molecule type" value="Genomic_DNA"/>
</dbReference>